<dbReference type="Pfam" id="PF00300">
    <property type="entry name" value="His_Phos_1"/>
    <property type="match status" value="1"/>
</dbReference>
<dbReference type="GO" id="GO:0004722">
    <property type="term" value="F:protein serine/threonine phosphatase activity"/>
    <property type="evidence" value="ECO:0007669"/>
    <property type="project" value="TreeGrafter"/>
</dbReference>
<dbReference type="GeneID" id="20526398"/>
<dbReference type="AlphaFoldDB" id="A0A058ZCY7"/>
<feature type="region of interest" description="Disordered" evidence="5">
    <location>
        <begin position="383"/>
        <end position="404"/>
    </location>
</feature>
<keyword evidence="2" id="KW-0378">Hydrolase</keyword>
<dbReference type="InterPro" id="IPR029033">
    <property type="entry name" value="His_PPase_superfam"/>
</dbReference>
<dbReference type="InterPro" id="IPR051021">
    <property type="entry name" value="Mito_Ser/Thr_phosphatase"/>
</dbReference>
<sequence length="497" mass="53493">MFSSPRARNNALLVFSAGAIAANALLYGRFTGPTKTDAPVDAAAAAAAAAAAGPSPPTGPFLHEPPARPTPVTGYSLPVAGDAPAGANLRANLYNEREWDWNWDGRHEQYLARVADLRERERAEGLKEGTLSRRRPSHHVLLIRHGRYYQDESQSHRRMLDIVGVAQANLLGNRLSGLLTASRPPVTGEEAPLSTVPALHSCMPLAVKTCDANVRLYSSDAPRALQTGLIARHQALIAANAQTGGSRVPLNIVVDADLREGFPCVPGPIPDNANGAREMRQWTRRMGKAYLAEEPLKLERAFRRYIHRPASDQTVDTVDVIFCHANVIRYFTTRAMQWPSSDWLRMLIPHTSITQLTIRPDGRVTLSALADSAHTQAWPLLHTTAGHTDDHSPTDESRSPDSLGAHIHRDEHLQAGNPSSEVAAAAALSAMHTGNMRMPGVVGGSHGLVDVMPDIVNLGFGGGGICSYISSGKSSLSEIDEAPASEADISSLEKVKK</sequence>
<evidence type="ECO:0000256" key="5">
    <source>
        <dbReference type="SAM" id="MobiDB-lite"/>
    </source>
</evidence>
<keyword evidence="7" id="KW-1185">Reference proteome</keyword>
<name>A0A058ZCY7_FONAL</name>
<dbReference type="SUPFAM" id="SSF53254">
    <property type="entry name" value="Phosphoglycerate mutase-like"/>
    <property type="match status" value="1"/>
</dbReference>
<dbReference type="EMBL" id="KB932202">
    <property type="protein sequence ID" value="KCV72275.1"/>
    <property type="molecule type" value="Genomic_DNA"/>
</dbReference>
<dbReference type="RefSeq" id="XP_009493853.1">
    <property type="nucleotide sequence ID" value="XM_009495578.1"/>
</dbReference>
<dbReference type="GO" id="GO:0090141">
    <property type="term" value="P:positive regulation of mitochondrial fission"/>
    <property type="evidence" value="ECO:0007669"/>
    <property type="project" value="TreeGrafter"/>
</dbReference>
<comment type="similarity">
    <text evidence="1">Belongs to the phosphoglycerate mutase family. BPG-dependent PGAM subfamily.</text>
</comment>
<evidence type="ECO:0000256" key="2">
    <source>
        <dbReference type="ARBA" id="ARBA00022801"/>
    </source>
</evidence>
<proteinExistence type="inferred from homology"/>
<dbReference type="PANTHER" id="PTHR20935">
    <property type="entry name" value="PHOSPHOGLYCERATE MUTASE-RELATED"/>
    <property type="match status" value="1"/>
</dbReference>
<evidence type="ECO:0000313" key="7">
    <source>
        <dbReference type="Proteomes" id="UP000030693"/>
    </source>
</evidence>
<feature type="region of interest" description="Disordered" evidence="5">
    <location>
        <begin position="51"/>
        <end position="72"/>
    </location>
</feature>
<dbReference type="SMART" id="SM00855">
    <property type="entry name" value="PGAM"/>
    <property type="match status" value="1"/>
</dbReference>
<dbReference type="InterPro" id="IPR013078">
    <property type="entry name" value="His_Pase_superF_clade-1"/>
</dbReference>
<evidence type="ECO:0000313" key="6">
    <source>
        <dbReference type="EMBL" id="KCV72275.1"/>
    </source>
</evidence>
<evidence type="ECO:0000256" key="3">
    <source>
        <dbReference type="ARBA" id="ARBA00039765"/>
    </source>
</evidence>
<evidence type="ECO:0000256" key="1">
    <source>
        <dbReference type="ARBA" id="ARBA00006717"/>
    </source>
</evidence>
<dbReference type="eggNOG" id="KOG4609">
    <property type="taxonomic scope" value="Eukaryota"/>
</dbReference>
<dbReference type="Gene3D" id="3.40.50.1240">
    <property type="entry name" value="Phosphoglycerate mutase-like"/>
    <property type="match status" value="1"/>
</dbReference>
<dbReference type="STRING" id="691883.A0A058ZCY7"/>
<dbReference type="OrthoDB" id="2118094at2759"/>
<accession>A0A058ZCY7</accession>
<organism evidence="6">
    <name type="scientific">Fonticula alba</name>
    <name type="common">Slime mold</name>
    <dbReference type="NCBI Taxonomy" id="691883"/>
    <lineage>
        <taxon>Eukaryota</taxon>
        <taxon>Rotosphaerida</taxon>
        <taxon>Fonticulaceae</taxon>
        <taxon>Fonticula</taxon>
    </lineage>
</organism>
<dbReference type="Proteomes" id="UP000030693">
    <property type="component" value="Unassembled WGS sequence"/>
</dbReference>
<protein>
    <recommendedName>
        <fullName evidence="3">Serine/threonine-protein phosphatase PGAM5, mitochondrial</fullName>
    </recommendedName>
    <alternativeName>
        <fullName evidence="4">Serine/threonine-protein phosphatase Pgam5, mitochondrial</fullName>
    </alternativeName>
</protein>
<reference evidence="6" key="1">
    <citation type="submission" date="2013-04" db="EMBL/GenBank/DDBJ databases">
        <title>The Genome Sequence of Fonticula alba ATCC 38817.</title>
        <authorList>
            <consortium name="The Broad Institute Genomics Platform"/>
            <person name="Russ C."/>
            <person name="Cuomo C."/>
            <person name="Burger G."/>
            <person name="Gray M.W."/>
            <person name="Holland P.W.H."/>
            <person name="King N."/>
            <person name="Lang F.B.F."/>
            <person name="Roger A.J."/>
            <person name="Ruiz-Trillo I."/>
            <person name="Brown M."/>
            <person name="Walker B."/>
            <person name="Young S."/>
            <person name="Zeng Q."/>
            <person name="Gargeya S."/>
            <person name="Fitzgerald M."/>
            <person name="Haas B."/>
            <person name="Abouelleil A."/>
            <person name="Allen A.W."/>
            <person name="Alvarado L."/>
            <person name="Arachchi H.M."/>
            <person name="Berlin A.M."/>
            <person name="Chapman S.B."/>
            <person name="Gainer-Dewar J."/>
            <person name="Goldberg J."/>
            <person name="Griggs A."/>
            <person name="Gujja S."/>
            <person name="Hansen M."/>
            <person name="Howarth C."/>
            <person name="Imamovic A."/>
            <person name="Ireland A."/>
            <person name="Larimer J."/>
            <person name="McCowan C."/>
            <person name="Murphy C."/>
            <person name="Pearson M."/>
            <person name="Poon T.W."/>
            <person name="Priest M."/>
            <person name="Roberts A."/>
            <person name="Saif S."/>
            <person name="Shea T."/>
            <person name="Sisk P."/>
            <person name="Sykes S."/>
            <person name="Wortman J."/>
            <person name="Nusbaum C."/>
            <person name="Birren B."/>
        </authorList>
    </citation>
    <scope>NUCLEOTIDE SEQUENCE [LARGE SCALE GENOMIC DNA]</scope>
    <source>
        <strain evidence="6">ATCC 38817</strain>
    </source>
</reference>
<dbReference type="GO" id="GO:0005739">
    <property type="term" value="C:mitochondrion"/>
    <property type="evidence" value="ECO:0007669"/>
    <property type="project" value="TreeGrafter"/>
</dbReference>
<dbReference type="CDD" id="cd07067">
    <property type="entry name" value="HP_PGM_like"/>
    <property type="match status" value="1"/>
</dbReference>
<evidence type="ECO:0000256" key="4">
    <source>
        <dbReference type="ARBA" id="ARBA00040722"/>
    </source>
</evidence>
<dbReference type="PANTHER" id="PTHR20935:SF0">
    <property type="entry name" value="SERINE_THREONINE-PROTEIN PHOSPHATASE PGAM5, MITOCHONDRIAL"/>
    <property type="match status" value="1"/>
</dbReference>
<feature type="compositionally biased region" description="Basic and acidic residues" evidence="5">
    <location>
        <begin position="387"/>
        <end position="399"/>
    </location>
</feature>
<gene>
    <name evidence="6" type="ORF">H696_01673</name>
</gene>